<evidence type="ECO:0000256" key="1">
    <source>
        <dbReference type="ARBA" id="ARBA00006157"/>
    </source>
</evidence>
<dbReference type="InterPro" id="IPR010982">
    <property type="entry name" value="Lambda_DNA-bd_dom_sf"/>
</dbReference>
<proteinExistence type="inferred from homology"/>
<organism evidence="6 7">
    <name type="scientific">Salmonella enterica</name>
    <name type="common">Salmonella choleraesuis</name>
    <dbReference type="NCBI Taxonomy" id="28901"/>
    <lineage>
        <taxon>Bacteria</taxon>
        <taxon>Pseudomonadati</taxon>
        <taxon>Pseudomonadota</taxon>
        <taxon>Gammaproteobacteria</taxon>
        <taxon>Enterobacterales</taxon>
        <taxon>Enterobacteriaceae</taxon>
        <taxon>Salmonella</taxon>
    </lineage>
</organism>
<reference evidence="6 7" key="1">
    <citation type="submission" date="2018-06" db="EMBL/GenBank/DDBJ databases">
        <authorList>
            <consortium name="Pathogen Informatics"/>
            <person name="Doyle S."/>
        </authorList>
    </citation>
    <scope>NUCLEOTIDE SEQUENCE [LARGE SCALE GENOMIC DNA]</scope>
    <source>
        <strain evidence="6 7">NCTC10718</strain>
    </source>
</reference>
<evidence type="ECO:0000313" key="6">
    <source>
        <dbReference type="EMBL" id="SUF69584.1"/>
    </source>
</evidence>
<dbReference type="SUPFAM" id="SSF47413">
    <property type="entry name" value="lambda repressor-like DNA-binding domains"/>
    <property type="match status" value="1"/>
</dbReference>
<keyword evidence="2" id="KW-0805">Transcription regulation</keyword>
<dbReference type="Proteomes" id="UP000254332">
    <property type="component" value="Unassembled WGS sequence"/>
</dbReference>
<name>A0A379QX38_SALER</name>
<protein>
    <submittedName>
        <fullName evidence="6">Transcriptional regulator</fullName>
    </submittedName>
</protein>
<dbReference type="GO" id="GO:0003677">
    <property type="term" value="F:DNA binding"/>
    <property type="evidence" value="ECO:0007669"/>
    <property type="project" value="UniProtKB-KW"/>
</dbReference>
<accession>A0A379QX38</accession>
<evidence type="ECO:0000256" key="3">
    <source>
        <dbReference type="ARBA" id="ARBA00023125"/>
    </source>
</evidence>
<comment type="similarity">
    <text evidence="1">Belongs to the ner transcriptional regulatory family.</text>
</comment>
<keyword evidence="3" id="KW-0238">DNA-binding</keyword>
<evidence type="ECO:0000256" key="4">
    <source>
        <dbReference type="ARBA" id="ARBA00023163"/>
    </source>
</evidence>
<dbReference type="EMBL" id="UGWQ01000001">
    <property type="protein sequence ID" value="SUF69584.1"/>
    <property type="molecule type" value="Genomic_DNA"/>
</dbReference>
<gene>
    <name evidence="6" type="ORF">NCTC10718_02371</name>
</gene>
<dbReference type="InterPro" id="IPR038722">
    <property type="entry name" value="Ner_HTH_dom"/>
</dbReference>
<feature type="domain" description="Ner winged helix-turn-helix DNA-binding" evidence="5">
    <location>
        <begin position="10"/>
        <end position="74"/>
    </location>
</feature>
<dbReference type="AlphaFoldDB" id="A0A379QX38"/>
<dbReference type="Gene3D" id="1.10.260.40">
    <property type="entry name" value="lambda repressor-like DNA-binding domains"/>
    <property type="match status" value="1"/>
</dbReference>
<dbReference type="Pfam" id="PF13693">
    <property type="entry name" value="HTH_35"/>
    <property type="match status" value="1"/>
</dbReference>
<dbReference type="RefSeq" id="WP_094300180.1">
    <property type="nucleotide sequence ID" value="NZ_MYOT01000003.1"/>
</dbReference>
<evidence type="ECO:0000256" key="2">
    <source>
        <dbReference type="ARBA" id="ARBA00023015"/>
    </source>
</evidence>
<evidence type="ECO:0000313" key="7">
    <source>
        <dbReference type="Proteomes" id="UP000254332"/>
    </source>
</evidence>
<keyword evidence="4" id="KW-0804">Transcription</keyword>
<sequence length="77" mass="8909">MIRNEVIRKDWHPGQIVGEIRAQGLTLRKLSLRAGLAQDTLKNALYRHVPKYECIIADAIGRKPEEIWPSRYTRKVA</sequence>
<evidence type="ECO:0000259" key="5">
    <source>
        <dbReference type="Pfam" id="PF13693"/>
    </source>
</evidence>